<dbReference type="Proteomes" id="UP000789396">
    <property type="component" value="Unassembled WGS sequence"/>
</dbReference>
<name>A0A9N9NIS4_9GLOM</name>
<reference evidence="1" key="1">
    <citation type="submission" date="2021-06" db="EMBL/GenBank/DDBJ databases">
        <authorList>
            <person name="Kallberg Y."/>
            <person name="Tangrot J."/>
            <person name="Rosling A."/>
        </authorList>
    </citation>
    <scope>NUCLEOTIDE SEQUENCE</scope>
    <source>
        <strain evidence="1">IN212</strain>
    </source>
</reference>
<keyword evidence="2" id="KW-1185">Reference proteome</keyword>
<dbReference type="EMBL" id="CAJVPZ010030827">
    <property type="protein sequence ID" value="CAG8737782.1"/>
    <property type="molecule type" value="Genomic_DNA"/>
</dbReference>
<feature type="non-terminal residue" evidence="1">
    <location>
        <position position="214"/>
    </location>
</feature>
<comment type="caution">
    <text evidence="1">The sequence shown here is derived from an EMBL/GenBank/DDBJ whole genome shotgun (WGS) entry which is preliminary data.</text>
</comment>
<proteinExistence type="predicted"/>
<feature type="non-terminal residue" evidence="1">
    <location>
        <position position="1"/>
    </location>
</feature>
<protein>
    <submittedName>
        <fullName evidence="1">2785_t:CDS:1</fullName>
    </submittedName>
</protein>
<evidence type="ECO:0000313" key="1">
    <source>
        <dbReference type="EMBL" id="CAG8737782.1"/>
    </source>
</evidence>
<dbReference type="OrthoDB" id="2352827at2759"/>
<gene>
    <name evidence="1" type="ORF">RFULGI_LOCUS12623</name>
</gene>
<accession>A0A9N9NIS4</accession>
<sequence length="214" mass="24627">HQSESEDDDVNNNSGTFLKHISLLTNDSKEKRLEKVTGLKLEAIGVDIGHEVRCDVFGWDDRPEREQCDRYLPHLRKILQISKYRNLEVFDASKKKKFLSMNNEILPIRLIGTTDAAVVDRFSVSSRIPQNHTWILFELKKSVNDSCMYQALAELTASDLKSVHAVLTVLTDLRDDWQFFCFEDKKIVTFTLPKGKAVALIRDNLKFANQDQNN</sequence>
<organism evidence="1 2">
    <name type="scientific">Racocetra fulgida</name>
    <dbReference type="NCBI Taxonomy" id="60492"/>
    <lineage>
        <taxon>Eukaryota</taxon>
        <taxon>Fungi</taxon>
        <taxon>Fungi incertae sedis</taxon>
        <taxon>Mucoromycota</taxon>
        <taxon>Glomeromycotina</taxon>
        <taxon>Glomeromycetes</taxon>
        <taxon>Diversisporales</taxon>
        <taxon>Gigasporaceae</taxon>
        <taxon>Racocetra</taxon>
    </lineage>
</organism>
<evidence type="ECO:0000313" key="2">
    <source>
        <dbReference type="Proteomes" id="UP000789396"/>
    </source>
</evidence>
<dbReference type="AlphaFoldDB" id="A0A9N9NIS4"/>